<dbReference type="Gene3D" id="1.10.443.10">
    <property type="entry name" value="Intergrase catalytic core"/>
    <property type="match status" value="1"/>
</dbReference>
<dbReference type="GO" id="GO:0006310">
    <property type="term" value="P:DNA recombination"/>
    <property type="evidence" value="ECO:0007669"/>
    <property type="project" value="UniProtKB-KW"/>
</dbReference>
<evidence type="ECO:0000313" key="4">
    <source>
        <dbReference type="Proteomes" id="UP000653411"/>
    </source>
</evidence>
<protein>
    <recommendedName>
        <fullName evidence="5">Integrase</fullName>
    </recommendedName>
</protein>
<evidence type="ECO:0008006" key="5">
    <source>
        <dbReference type="Google" id="ProtNLM"/>
    </source>
</evidence>
<feature type="compositionally biased region" description="Low complexity" evidence="2">
    <location>
        <begin position="251"/>
        <end position="266"/>
    </location>
</feature>
<keyword evidence="1" id="KW-0233">DNA recombination</keyword>
<keyword evidence="4" id="KW-1185">Reference proteome</keyword>
<proteinExistence type="predicted"/>
<dbReference type="GO" id="GO:0015074">
    <property type="term" value="P:DNA integration"/>
    <property type="evidence" value="ECO:0007669"/>
    <property type="project" value="InterPro"/>
</dbReference>
<dbReference type="InterPro" id="IPR013762">
    <property type="entry name" value="Integrase-like_cat_sf"/>
</dbReference>
<dbReference type="EMBL" id="BMML01000033">
    <property type="protein sequence ID" value="GGN40843.1"/>
    <property type="molecule type" value="Genomic_DNA"/>
</dbReference>
<dbReference type="SUPFAM" id="SSF56349">
    <property type="entry name" value="DNA breaking-rejoining enzymes"/>
    <property type="match status" value="1"/>
</dbReference>
<name>A0A917XN18_9ACTN</name>
<dbReference type="Proteomes" id="UP000653411">
    <property type="component" value="Unassembled WGS sequence"/>
</dbReference>
<dbReference type="InterPro" id="IPR011010">
    <property type="entry name" value="DNA_brk_join_enz"/>
</dbReference>
<evidence type="ECO:0000313" key="3">
    <source>
        <dbReference type="EMBL" id="GGN40843.1"/>
    </source>
</evidence>
<evidence type="ECO:0000256" key="1">
    <source>
        <dbReference type="ARBA" id="ARBA00023172"/>
    </source>
</evidence>
<evidence type="ECO:0000256" key="2">
    <source>
        <dbReference type="SAM" id="MobiDB-lite"/>
    </source>
</evidence>
<accession>A0A917XN18</accession>
<feature type="region of interest" description="Disordered" evidence="2">
    <location>
        <begin position="213"/>
        <end position="290"/>
    </location>
</feature>
<gene>
    <name evidence="3" type="ORF">GCM10011578_088510</name>
</gene>
<feature type="compositionally biased region" description="Pro residues" evidence="2">
    <location>
        <begin position="228"/>
        <end position="239"/>
    </location>
</feature>
<dbReference type="AlphaFoldDB" id="A0A917XN18"/>
<reference evidence="3" key="2">
    <citation type="submission" date="2020-09" db="EMBL/GenBank/DDBJ databases">
        <authorList>
            <person name="Sun Q."/>
            <person name="Zhou Y."/>
        </authorList>
    </citation>
    <scope>NUCLEOTIDE SEQUENCE</scope>
    <source>
        <strain evidence="3">CGMCC 4.7110</strain>
    </source>
</reference>
<comment type="caution">
    <text evidence="3">The sequence shown here is derived from an EMBL/GenBank/DDBJ whole genome shotgun (WGS) entry which is preliminary data.</text>
</comment>
<organism evidence="3 4">
    <name type="scientific">Streptomyces fuscichromogenes</name>
    <dbReference type="NCBI Taxonomy" id="1324013"/>
    <lineage>
        <taxon>Bacteria</taxon>
        <taxon>Bacillati</taxon>
        <taxon>Actinomycetota</taxon>
        <taxon>Actinomycetes</taxon>
        <taxon>Kitasatosporales</taxon>
        <taxon>Streptomycetaceae</taxon>
        <taxon>Streptomyces</taxon>
    </lineage>
</organism>
<sequence length="312" mass="34464">MLAPARPPQPGRPWDGKLTVPSTIDRRISGVVVTARRQLKMQLQKDIAEEARALLKVKVKVMEKDVEDRGRGPAPALLVRHMEKAAATLPRNRFGVRDLALMTLHFAIAGREHELAHLRVRDITEDPEGRGLIVDVPVSKVAPRKVEVPFGSRAHLCPVRAWRRWKDELGQDADPDSYAFRAVHNRWKTVLDSGLDPESVGDVLTRIGARAQLDIRPTGHSPAADWSPSPPAPATPTPWPRSRADGPRAPRSCAATARKTTASRRTPCTACCRSRRSCPPWGPPGPLQAAKQYTRCDVRHGSLRKSKKAFPA</sequence>
<reference evidence="3" key="1">
    <citation type="journal article" date="2014" name="Int. J. Syst. Evol. Microbiol.">
        <title>Complete genome sequence of Corynebacterium casei LMG S-19264T (=DSM 44701T), isolated from a smear-ripened cheese.</title>
        <authorList>
            <consortium name="US DOE Joint Genome Institute (JGI-PGF)"/>
            <person name="Walter F."/>
            <person name="Albersmeier A."/>
            <person name="Kalinowski J."/>
            <person name="Ruckert C."/>
        </authorList>
    </citation>
    <scope>NUCLEOTIDE SEQUENCE</scope>
    <source>
        <strain evidence="3">CGMCC 4.7110</strain>
    </source>
</reference>
<dbReference type="GO" id="GO:0003677">
    <property type="term" value="F:DNA binding"/>
    <property type="evidence" value="ECO:0007669"/>
    <property type="project" value="InterPro"/>
</dbReference>